<feature type="compositionally biased region" description="Acidic residues" evidence="7">
    <location>
        <begin position="1404"/>
        <end position="1419"/>
    </location>
</feature>
<dbReference type="Proteomes" id="UP000799536">
    <property type="component" value="Unassembled WGS sequence"/>
</dbReference>
<keyword evidence="6" id="KW-0175">Coiled coil</keyword>
<evidence type="ECO:0000256" key="1">
    <source>
        <dbReference type="ARBA" id="ARBA00004123"/>
    </source>
</evidence>
<organism evidence="8 9">
    <name type="scientific">Delitschia confertaspora ATCC 74209</name>
    <dbReference type="NCBI Taxonomy" id="1513339"/>
    <lineage>
        <taxon>Eukaryota</taxon>
        <taxon>Fungi</taxon>
        <taxon>Dikarya</taxon>
        <taxon>Ascomycota</taxon>
        <taxon>Pezizomycotina</taxon>
        <taxon>Dothideomycetes</taxon>
        <taxon>Pleosporomycetidae</taxon>
        <taxon>Pleosporales</taxon>
        <taxon>Delitschiaceae</taxon>
        <taxon>Delitschia</taxon>
    </lineage>
</organism>
<dbReference type="GO" id="GO:0051301">
    <property type="term" value="P:cell division"/>
    <property type="evidence" value="ECO:0007669"/>
    <property type="project" value="UniProtKB-KW"/>
</dbReference>
<keyword evidence="3" id="KW-0498">Mitosis</keyword>
<keyword evidence="9" id="KW-1185">Reference proteome</keyword>
<evidence type="ECO:0000256" key="6">
    <source>
        <dbReference type="SAM" id="Coils"/>
    </source>
</evidence>
<feature type="compositionally biased region" description="Basic residues" evidence="7">
    <location>
        <begin position="1530"/>
        <end position="1539"/>
    </location>
</feature>
<keyword evidence="5" id="KW-0131">Cell cycle</keyword>
<feature type="region of interest" description="Disordered" evidence="7">
    <location>
        <begin position="1277"/>
        <end position="1562"/>
    </location>
</feature>
<proteinExistence type="predicted"/>
<dbReference type="SUPFAM" id="SSF48371">
    <property type="entry name" value="ARM repeat"/>
    <property type="match status" value="1"/>
</dbReference>
<keyword evidence="4" id="KW-0539">Nucleus</keyword>
<accession>A0A9P4JMU0</accession>
<feature type="compositionally biased region" description="Acidic residues" evidence="7">
    <location>
        <begin position="1361"/>
        <end position="1394"/>
    </location>
</feature>
<keyword evidence="2" id="KW-0132">Cell division</keyword>
<evidence type="ECO:0000256" key="4">
    <source>
        <dbReference type="ARBA" id="ARBA00023242"/>
    </source>
</evidence>
<dbReference type="GO" id="GO:0006281">
    <property type="term" value="P:DNA repair"/>
    <property type="evidence" value="ECO:0007669"/>
    <property type="project" value="TreeGrafter"/>
</dbReference>
<dbReference type="CDD" id="cd19953">
    <property type="entry name" value="PDS5"/>
    <property type="match status" value="1"/>
</dbReference>
<evidence type="ECO:0000256" key="3">
    <source>
        <dbReference type="ARBA" id="ARBA00022776"/>
    </source>
</evidence>
<dbReference type="InterPro" id="IPR039776">
    <property type="entry name" value="Pds5"/>
</dbReference>
<comment type="caution">
    <text evidence="8">The sequence shown here is derived from an EMBL/GenBank/DDBJ whole genome shotgun (WGS) entry which is preliminary data.</text>
</comment>
<dbReference type="InterPro" id="IPR011989">
    <property type="entry name" value="ARM-like"/>
</dbReference>
<protein>
    <submittedName>
        <fullName evidence="8">Uncharacterized protein</fullName>
    </submittedName>
</protein>
<feature type="compositionally biased region" description="Low complexity" evidence="7">
    <location>
        <begin position="1507"/>
        <end position="1527"/>
    </location>
</feature>
<feature type="compositionally biased region" description="Basic and acidic residues" evidence="7">
    <location>
        <begin position="313"/>
        <end position="324"/>
    </location>
</feature>
<dbReference type="InterPro" id="IPR016024">
    <property type="entry name" value="ARM-type_fold"/>
</dbReference>
<reference evidence="8" key="1">
    <citation type="journal article" date="2020" name="Stud. Mycol.">
        <title>101 Dothideomycetes genomes: a test case for predicting lifestyles and emergence of pathogens.</title>
        <authorList>
            <person name="Haridas S."/>
            <person name="Albert R."/>
            <person name="Binder M."/>
            <person name="Bloem J."/>
            <person name="Labutti K."/>
            <person name="Salamov A."/>
            <person name="Andreopoulos B."/>
            <person name="Baker S."/>
            <person name="Barry K."/>
            <person name="Bills G."/>
            <person name="Bluhm B."/>
            <person name="Cannon C."/>
            <person name="Castanera R."/>
            <person name="Culley D."/>
            <person name="Daum C."/>
            <person name="Ezra D."/>
            <person name="Gonzalez J."/>
            <person name="Henrissat B."/>
            <person name="Kuo A."/>
            <person name="Liang C."/>
            <person name="Lipzen A."/>
            <person name="Lutzoni F."/>
            <person name="Magnuson J."/>
            <person name="Mondo S."/>
            <person name="Nolan M."/>
            <person name="Ohm R."/>
            <person name="Pangilinan J."/>
            <person name="Park H.-J."/>
            <person name="Ramirez L."/>
            <person name="Alfaro M."/>
            <person name="Sun H."/>
            <person name="Tritt A."/>
            <person name="Yoshinaga Y."/>
            <person name="Zwiers L.-H."/>
            <person name="Turgeon B."/>
            <person name="Goodwin S."/>
            <person name="Spatafora J."/>
            <person name="Crous P."/>
            <person name="Grigoriev I."/>
        </authorList>
    </citation>
    <scope>NUCLEOTIDE SEQUENCE</scope>
    <source>
        <strain evidence="8">ATCC 74209</strain>
    </source>
</reference>
<feature type="compositionally biased region" description="Low complexity" evidence="7">
    <location>
        <begin position="1544"/>
        <end position="1555"/>
    </location>
</feature>
<evidence type="ECO:0000313" key="9">
    <source>
        <dbReference type="Proteomes" id="UP000799536"/>
    </source>
</evidence>
<evidence type="ECO:0000256" key="5">
    <source>
        <dbReference type="ARBA" id="ARBA00023306"/>
    </source>
</evidence>
<dbReference type="GO" id="GO:0007064">
    <property type="term" value="P:mitotic sister chromatid cohesion"/>
    <property type="evidence" value="ECO:0007669"/>
    <property type="project" value="InterPro"/>
</dbReference>
<dbReference type="GO" id="GO:0005634">
    <property type="term" value="C:nucleus"/>
    <property type="evidence" value="ECO:0007669"/>
    <property type="project" value="UniProtKB-SubCell"/>
</dbReference>
<dbReference type="GO" id="GO:0000785">
    <property type="term" value="C:chromatin"/>
    <property type="evidence" value="ECO:0007669"/>
    <property type="project" value="TreeGrafter"/>
</dbReference>
<dbReference type="Pfam" id="PF20168">
    <property type="entry name" value="PDS5"/>
    <property type="match status" value="1"/>
</dbReference>
<dbReference type="Gene3D" id="1.25.10.10">
    <property type="entry name" value="Leucine-rich Repeat Variant"/>
    <property type="match status" value="1"/>
</dbReference>
<feature type="compositionally biased region" description="Basic and acidic residues" evidence="7">
    <location>
        <begin position="1284"/>
        <end position="1313"/>
    </location>
</feature>
<comment type="subcellular location">
    <subcellularLocation>
        <location evidence="1">Nucleus</location>
    </subcellularLocation>
</comment>
<feature type="coiled-coil region" evidence="6">
    <location>
        <begin position="42"/>
        <end position="69"/>
    </location>
</feature>
<evidence type="ECO:0000313" key="8">
    <source>
        <dbReference type="EMBL" id="KAF2201149.1"/>
    </source>
</evidence>
<sequence>MATRSRRSAATEVVEEEEEQDSGANLAFNQSLISRPGKTISISDLLARLKALNDELRGLEQEEVQRESVEPVAKELAHHGLLSHKDAGVRAWTACNIVDMFRLCAPDAPYTAAQLKDIFILIVTKIIPLIADPSHPYNAQHLYVLRSLAEIKSIVLLVDIPNSETLTSNLFTTCFDVLSGGPKATSGELLSKNVEHHMTQILSILVDESQHVSADVTDVILAQFLRADVATLNSGTTKGKKSAPVDANQSTLLMKEAPPPYNMAKNICNSCPDKMARAIGSYFSTVIVDVTSGGSALKQRGRKGNNTDDSDDEGHKGPSEDDLNEASKAHRLLRELWRCCPGVLQEIIPHLQEELGAENTHLRQMATETFGDMIAGIGAAGPPPLPLLNPLAYPSQSIAPSSELARAYNFLTTPTSLHSFPVQHAAAYSAFLQRKQDKSPNIRAAWSTAIGRILMTSAGGVGLEPEEEKKLLRYFAETLIDSDDRVRLAALKAIEHFEFNDIVQKLGSIGGMSEPGSLLSNLADRVKDKKNIIHTESMKLLGKIWGVASGAIAEGNDRITNLLGSIPSRILEACYVNDLEINVQVDLTMYESLLPLGYPPMKVKSAVNGGSHAVKDSQPNGESVGYTEVELDKIRTERQLVLVRGLEEKAKKVFFARQANQAAGTTYMETFLKRCEDYNGGVMEKGEKEEKQIKSNLTALIQFYAKTLPDSQRVIDDLWKFAKAHDRRNYQLIRFCMAPDREYKMVVRSIKELKKRVEDSSTSSTLWDTLLPLVYRVSLLCYNKSHVPAIIEFSRTDEKGLGATAHEILKEISTKHPKVFSAHVQELCKALEGEAPTATKPNGPGAVDDLKACAGFARKFPKDLPTERKFVQSMINFALYGTPPKAAKHAVTIIMSSATKKEMHAKDILSKSTKGFRNGSDHYLTKLAAISQLVLLAPHECEDDTDPILNIAINQVLLRPHVTSPESETEWMDPLDDDMVARTWALKILVNRLRALPSEVNISEAAKPVYKLLNKMVKHNGEAYKTKDTPLAHRNMQRLLAGNLLLKLSCIRRFDGAFSPANFNHLAVVAQDACFQVRKGFVTKLMKYLGQNRLPPRYYTILFLLAFEPDNRLREGVITWIRSRRAALATRKDITLENIFARLLSLLAHHPDFETETETLKLMTQYILFYLKSVATPDNLSLIFHVAQRVKGVADGITPSMTADENLYVLSDLSQAVIRIWEEQNGWSMQSWPGKLKLPAGIFKALESHERAQEIADKVWVSDEILEELEPTVRASLRSKKRKAADGDDKNRKKAKADKTENKKQKLKSERKLKTPKKWRRSGDDDDDDDEEMGTRQHKAPTSEVRRKSGRGAAQKSYVELSDEDEEEDVAAEGEDEKENSEGDQEENSTEEGDGNASKAHEDVEMEDAPEAVPEEETELSGPEFEAAPEPEPPKKAAKGKASRKTNAELFVPQSEPELPKQVVKAKLGKKANGTATSPAQKKTLAERSKKASPVKSNGTKGKGEATEPISESETTTTSSPAAAASTKKGANRKDRRKAKEMVSPSPAAAAAPTRRSARTRG</sequence>
<feature type="region of interest" description="Disordered" evidence="7">
    <location>
        <begin position="296"/>
        <end position="324"/>
    </location>
</feature>
<evidence type="ECO:0000256" key="2">
    <source>
        <dbReference type="ARBA" id="ARBA00022618"/>
    </source>
</evidence>
<dbReference type="OrthoDB" id="200660at2759"/>
<dbReference type="PANTHER" id="PTHR12663:SF0">
    <property type="entry name" value="PRECOCIOUS DISSOCIATION OF SISTERS 5, ISOFORM A"/>
    <property type="match status" value="1"/>
</dbReference>
<dbReference type="PANTHER" id="PTHR12663">
    <property type="entry name" value="ANDROGEN INDUCED INHIBITOR OF PROLIFERATION AS3 / PDS5-RELATED"/>
    <property type="match status" value="1"/>
</dbReference>
<dbReference type="EMBL" id="ML993989">
    <property type="protein sequence ID" value="KAF2201149.1"/>
    <property type="molecule type" value="Genomic_DNA"/>
</dbReference>
<evidence type="ECO:0000256" key="7">
    <source>
        <dbReference type="SAM" id="MobiDB-lite"/>
    </source>
</evidence>
<name>A0A9P4JMU0_9PLEO</name>
<feature type="region of interest" description="Disordered" evidence="7">
    <location>
        <begin position="1"/>
        <end position="23"/>
    </location>
</feature>
<gene>
    <name evidence="8" type="ORF">GQ43DRAFT_480972</name>
</gene>